<accession>A0AAE1JMD3</accession>
<dbReference type="PANTHER" id="PTHR31286">
    <property type="entry name" value="GLYCINE-RICH CELL WALL STRUCTURAL PROTEIN 1.8-LIKE"/>
    <property type="match status" value="1"/>
</dbReference>
<proteinExistence type="predicted"/>
<organism evidence="3 4">
    <name type="scientific">Acacia crassicarpa</name>
    <name type="common">northern wattle</name>
    <dbReference type="NCBI Taxonomy" id="499986"/>
    <lineage>
        <taxon>Eukaryota</taxon>
        <taxon>Viridiplantae</taxon>
        <taxon>Streptophyta</taxon>
        <taxon>Embryophyta</taxon>
        <taxon>Tracheophyta</taxon>
        <taxon>Spermatophyta</taxon>
        <taxon>Magnoliopsida</taxon>
        <taxon>eudicotyledons</taxon>
        <taxon>Gunneridae</taxon>
        <taxon>Pentapetalae</taxon>
        <taxon>rosids</taxon>
        <taxon>fabids</taxon>
        <taxon>Fabales</taxon>
        <taxon>Fabaceae</taxon>
        <taxon>Caesalpinioideae</taxon>
        <taxon>mimosoid clade</taxon>
        <taxon>Acacieae</taxon>
        <taxon>Acacia</taxon>
    </lineage>
</organism>
<dbReference type="AlphaFoldDB" id="A0AAE1JMD3"/>
<evidence type="ECO:0000259" key="1">
    <source>
        <dbReference type="Pfam" id="PF14111"/>
    </source>
</evidence>
<feature type="domain" description="DUF4283" evidence="1">
    <location>
        <begin position="29"/>
        <end position="109"/>
    </location>
</feature>
<dbReference type="InterPro" id="IPR040256">
    <property type="entry name" value="At4g02000-like"/>
</dbReference>
<feature type="domain" description="Zinc knuckle CX2CX4HX4C" evidence="2">
    <location>
        <begin position="184"/>
        <end position="216"/>
    </location>
</feature>
<dbReference type="EMBL" id="JAWXYG010000014">
    <property type="protein sequence ID" value="KAK4254135.1"/>
    <property type="molecule type" value="Genomic_DNA"/>
</dbReference>
<evidence type="ECO:0000313" key="3">
    <source>
        <dbReference type="EMBL" id="KAK4254135.1"/>
    </source>
</evidence>
<reference evidence="3" key="1">
    <citation type="submission" date="2023-10" db="EMBL/GenBank/DDBJ databases">
        <title>Chromosome-level genome of the transformable northern wattle, Acacia crassicarpa.</title>
        <authorList>
            <person name="Massaro I."/>
            <person name="Sinha N.R."/>
            <person name="Poethig S."/>
            <person name="Leichty A.R."/>
        </authorList>
    </citation>
    <scope>NUCLEOTIDE SEQUENCE</scope>
    <source>
        <strain evidence="3">Acra3RX</strain>
        <tissue evidence="3">Leaf</tissue>
    </source>
</reference>
<dbReference type="Pfam" id="PF14392">
    <property type="entry name" value="zf-CCHC_4"/>
    <property type="match status" value="1"/>
</dbReference>
<evidence type="ECO:0000313" key="4">
    <source>
        <dbReference type="Proteomes" id="UP001293593"/>
    </source>
</evidence>
<gene>
    <name evidence="3" type="ORF">QN277_009558</name>
</gene>
<dbReference type="InterPro" id="IPR025558">
    <property type="entry name" value="DUF4283"/>
</dbReference>
<keyword evidence="4" id="KW-1185">Reference proteome</keyword>
<dbReference type="InterPro" id="IPR025836">
    <property type="entry name" value="Zn_knuckle_CX2CX4HX4C"/>
</dbReference>
<sequence>MEIRMSSSRTKRSKEVLLNLSNSPNDQKGRALVGHLETDKNLNRGIVISMIKKGWGIDKGMEVHEIPDKNAFLFRFTRQEDFNHVLKGRPWSIQGALLNIQAWDDYMVFQEVSFDWCPFWIQFHGLPHVAFNNENAIIMGNVVGRVMMYESPTTQGRLSRTFIKARVLVNILNPLIPGFWVPRPHRDSIWVTVQYERLQNYYYDCGRIGHEARNCKSLPEHLEDEMTDDRVGKGLGTPHVKTIEESLKAHDEDWDESRILATRRPPAAGRDNNQRLIIDSPKKCNSDNPCRESVRPPLSCALPSHGKGQQIELISAKNQEEIRSKNIPVFTDPISASINSEPSQIGNNQNQGYDAANPLIRCDVLGTTHKDHEGLLNDKIQGEIQIKKVPESTGLTLELLRSLHQSESLQAGAVMAINSVIMAGLEDQEPQPLINVDLSSPKSPPYYRMEFPETEPEESSSLIPHMAVSPISAVTARIQKINLKRPQGPLDDDNRLNPSKKRLLFLEPAHYTPIKYSKPNSHT</sequence>
<dbReference type="PANTHER" id="PTHR31286:SF178">
    <property type="entry name" value="DUF4283 DOMAIN-CONTAINING PROTEIN"/>
    <property type="match status" value="1"/>
</dbReference>
<evidence type="ECO:0008006" key="5">
    <source>
        <dbReference type="Google" id="ProtNLM"/>
    </source>
</evidence>
<name>A0AAE1JMD3_9FABA</name>
<dbReference type="Pfam" id="PF14111">
    <property type="entry name" value="DUF4283"/>
    <property type="match status" value="1"/>
</dbReference>
<protein>
    <recommendedName>
        <fullName evidence="5">CCHC-type domain-containing protein</fullName>
    </recommendedName>
</protein>
<evidence type="ECO:0000259" key="2">
    <source>
        <dbReference type="Pfam" id="PF14392"/>
    </source>
</evidence>
<dbReference type="Proteomes" id="UP001293593">
    <property type="component" value="Unassembled WGS sequence"/>
</dbReference>
<comment type="caution">
    <text evidence="3">The sequence shown here is derived from an EMBL/GenBank/DDBJ whole genome shotgun (WGS) entry which is preliminary data.</text>
</comment>